<feature type="domain" description="Histidine kinase/HSP90-like ATPase" evidence="2">
    <location>
        <begin position="195"/>
        <end position="305"/>
    </location>
</feature>
<evidence type="ECO:0000313" key="4">
    <source>
        <dbReference type="EMBL" id="EIE98269.1"/>
    </source>
</evidence>
<organism evidence="4 5">
    <name type="scientific">Saccharomonospora glauca K62</name>
    <dbReference type="NCBI Taxonomy" id="928724"/>
    <lineage>
        <taxon>Bacteria</taxon>
        <taxon>Bacillati</taxon>
        <taxon>Actinomycetota</taxon>
        <taxon>Actinomycetes</taxon>
        <taxon>Pseudonocardiales</taxon>
        <taxon>Pseudonocardiaceae</taxon>
        <taxon>Saccharomonospora</taxon>
    </lineage>
</organism>
<dbReference type="Pfam" id="PF13581">
    <property type="entry name" value="HATPase_c_2"/>
    <property type="match status" value="1"/>
</dbReference>
<dbReference type="NCBIfam" id="NF041045">
    <property type="entry name" value="RsbA_anti_sig"/>
    <property type="match status" value="1"/>
</dbReference>
<sequence length="312" mass="33854">MATGLRAVEGTFSHRALFYWDEAGYVSSTVRFVLDGLAAGEAVAVAVPARWLRRLEDALGPAAAQVALIDIQESGRNPARIIPEFHAFLDEHAPGSVRVVGEPVWPGRSEEEYPACVQHEAMVNLTFAHRRVTFLCPYDVGALGPEVVRDAETTHPLLAEADTDRVRPSPRYSPELAYDRYNEPLSAPPEAFVVPFDVETLSKARRVAAEFAARAGIAEDRLADVMLAVGEICANSVQHGGGRGELAVWTTDDGVVCQVTDQGRFTERLAGCVPVSPYQQGGRGLLLVNKVADLVRTYTAPDGLTTHIHVCR</sequence>
<gene>
    <name evidence="4" type="ORF">SacglDRAFT_01346</name>
</gene>
<dbReference type="PANTHER" id="PTHR35526:SF3">
    <property type="entry name" value="ANTI-SIGMA-F FACTOR RSBW"/>
    <property type="match status" value="1"/>
</dbReference>
<dbReference type="SUPFAM" id="SSF55874">
    <property type="entry name" value="ATPase domain of HSP90 chaperone/DNA topoisomerase II/histidine kinase"/>
    <property type="match status" value="1"/>
</dbReference>
<dbReference type="STRING" id="928724.SacglDRAFT_01346"/>
<reference evidence="5" key="2">
    <citation type="submission" date="2012-01" db="EMBL/GenBank/DDBJ databases">
        <title>Noncontiguous Finished sequence of chromosome of Saccharomonospora glauca K62.</title>
        <authorList>
            <consortium name="US DOE Joint Genome Institute"/>
            <person name="Lucas S."/>
            <person name="Han J."/>
            <person name="Lapidus A."/>
            <person name="Cheng J.-F."/>
            <person name="Goodwin L."/>
            <person name="Pitluck S."/>
            <person name="Peters L."/>
            <person name="Mikhailova N."/>
            <person name="Held B."/>
            <person name="Detter J.C."/>
            <person name="Han C."/>
            <person name="Tapia R."/>
            <person name="Land M."/>
            <person name="Hauser L."/>
            <person name="Kyrpides N."/>
            <person name="Ivanova N."/>
            <person name="Pagani I."/>
            <person name="Brambilla E.-M."/>
            <person name="Klenk H.-P."/>
            <person name="Woyke T."/>
        </authorList>
    </citation>
    <scope>NUCLEOTIDE SEQUENCE [LARGE SCALE GENOMIC DNA]</scope>
    <source>
        <strain evidence="5">K62</strain>
    </source>
</reference>
<dbReference type="HOGENOM" id="CLU_072253_0_0_11"/>
<dbReference type="InterPro" id="IPR036890">
    <property type="entry name" value="HATPase_C_sf"/>
</dbReference>
<dbReference type="EMBL" id="CM001484">
    <property type="protein sequence ID" value="EIE98269.1"/>
    <property type="molecule type" value="Genomic_DNA"/>
</dbReference>
<dbReference type="eggNOG" id="COG2172">
    <property type="taxonomic scope" value="Bacteria"/>
</dbReference>
<dbReference type="GO" id="GO:0004674">
    <property type="term" value="F:protein serine/threonine kinase activity"/>
    <property type="evidence" value="ECO:0007669"/>
    <property type="project" value="UniProtKB-KW"/>
</dbReference>
<keyword evidence="1" id="KW-0723">Serine/threonine-protein kinase</keyword>
<dbReference type="InterPro" id="IPR050267">
    <property type="entry name" value="Anti-sigma-factor_SerPK"/>
</dbReference>
<evidence type="ECO:0000256" key="1">
    <source>
        <dbReference type="ARBA" id="ARBA00022527"/>
    </source>
</evidence>
<dbReference type="AlphaFoldDB" id="I1CZZ5"/>
<keyword evidence="4" id="KW-0808">Transferase</keyword>
<evidence type="ECO:0000259" key="3">
    <source>
        <dbReference type="Pfam" id="PF14417"/>
    </source>
</evidence>
<dbReference type="Proteomes" id="UP000005087">
    <property type="component" value="Chromosome"/>
</dbReference>
<keyword evidence="5" id="KW-1185">Reference proteome</keyword>
<feature type="domain" description="MEDS" evidence="3">
    <location>
        <begin position="14"/>
        <end position="156"/>
    </location>
</feature>
<name>I1CZZ5_9PSEU</name>
<dbReference type="InterPro" id="IPR047718">
    <property type="entry name" value="RsbA-like_anti_sig"/>
</dbReference>
<keyword evidence="4" id="KW-0418">Kinase</keyword>
<evidence type="ECO:0000313" key="5">
    <source>
        <dbReference type="Proteomes" id="UP000005087"/>
    </source>
</evidence>
<dbReference type="Gene3D" id="3.30.565.10">
    <property type="entry name" value="Histidine kinase-like ATPase, C-terminal domain"/>
    <property type="match status" value="1"/>
</dbReference>
<dbReference type="PANTHER" id="PTHR35526">
    <property type="entry name" value="ANTI-SIGMA-F FACTOR RSBW-RELATED"/>
    <property type="match status" value="1"/>
</dbReference>
<dbReference type="InterPro" id="IPR025847">
    <property type="entry name" value="MEDS_domain"/>
</dbReference>
<dbReference type="CDD" id="cd16936">
    <property type="entry name" value="HATPase_RsbW-like"/>
    <property type="match status" value="1"/>
</dbReference>
<dbReference type="InterPro" id="IPR003594">
    <property type="entry name" value="HATPase_dom"/>
</dbReference>
<proteinExistence type="predicted"/>
<dbReference type="Pfam" id="PF14417">
    <property type="entry name" value="MEDS"/>
    <property type="match status" value="1"/>
</dbReference>
<reference evidence="4 5" key="1">
    <citation type="submission" date="2011-09" db="EMBL/GenBank/DDBJ databases">
        <authorList>
            <consortium name="US DOE Joint Genome Institute (JGI-PGF)"/>
            <person name="Lucas S."/>
            <person name="Han J."/>
            <person name="Lapidus A."/>
            <person name="Cheng J.-F."/>
            <person name="Goodwin L."/>
            <person name="Pitluck S."/>
            <person name="Peters L."/>
            <person name="Land M.L."/>
            <person name="Hauser L."/>
            <person name="Brambilla E."/>
            <person name="Klenk H.-P."/>
            <person name="Woyke T.J."/>
        </authorList>
    </citation>
    <scope>NUCLEOTIDE SEQUENCE [LARGE SCALE GENOMIC DNA]</scope>
    <source>
        <strain evidence="4 5">K62</strain>
    </source>
</reference>
<evidence type="ECO:0000259" key="2">
    <source>
        <dbReference type="Pfam" id="PF13581"/>
    </source>
</evidence>
<protein>
    <submittedName>
        <fullName evidence="4">Anti-sigma regulatory factor (Ser/Thr protein kinase)</fullName>
    </submittedName>
</protein>
<accession>I1CZZ5</accession>